<name>U7VC28_9FUSO</name>
<dbReference type="SUPFAM" id="SSF54862">
    <property type="entry name" value="4Fe-4S ferredoxins"/>
    <property type="match status" value="1"/>
</dbReference>
<dbReference type="HOGENOM" id="CLU_043374_3_1_0"/>
<evidence type="ECO:0000256" key="6">
    <source>
        <dbReference type="ARBA" id="ARBA00023004"/>
    </source>
</evidence>
<keyword evidence="1" id="KW-0813">Transport</keyword>
<dbReference type="Proteomes" id="UP000017081">
    <property type="component" value="Unassembled WGS sequence"/>
</dbReference>
<evidence type="ECO:0000256" key="4">
    <source>
        <dbReference type="ARBA" id="ARBA00022737"/>
    </source>
</evidence>
<dbReference type="AlphaFoldDB" id="U7VC28"/>
<keyword evidence="3" id="KW-0479">Metal-binding</keyword>
<organism evidence="9 10">
    <name type="scientific">Cetobacterium somerae ATCC BAA-474</name>
    <dbReference type="NCBI Taxonomy" id="1319815"/>
    <lineage>
        <taxon>Bacteria</taxon>
        <taxon>Fusobacteriati</taxon>
        <taxon>Fusobacteriota</taxon>
        <taxon>Fusobacteriia</taxon>
        <taxon>Fusobacteriales</taxon>
        <taxon>Fusobacteriaceae</taxon>
        <taxon>Cetobacterium</taxon>
    </lineage>
</organism>
<evidence type="ECO:0000256" key="5">
    <source>
        <dbReference type="ARBA" id="ARBA00022982"/>
    </source>
</evidence>
<protein>
    <recommendedName>
        <fullName evidence="8">4Fe-4S ferredoxin-type domain-containing protein</fullName>
    </recommendedName>
</protein>
<evidence type="ECO:0000313" key="10">
    <source>
        <dbReference type="Proteomes" id="UP000017081"/>
    </source>
</evidence>
<dbReference type="GO" id="GO:0046872">
    <property type="term" value="F:metal ion binding"/>
    <property type="evidence" value="ECO:0007669"/>
    <property type="project" value="UniProtKB-KW"/>
</dbReference>
<evidence type="ECO:0000256" key="2">
    <source>
        <dbReference type="ARBA" id="ARBA00022485"/>
    </source>
</evidence>
<keyword evidence="6" id="KW-0408">Iron</keyword>
<dbReference type="Pfam" id="PF13247">
    <property type="entry name" value="Fer4_11"/>
    <property type="match status" value="1"/>
</dbReference>
<dbReference type="PROSITE" id="PS51379">
    <property type="entry name" value="4FE4S_FER_2"/>
    <property type="match status" value="2"/>
</dbReference>
<comment type="caution">
    <text evidence="9">The sequence shown here is derived from an EMBL/GenBank/DDBJ whole genome shotgun (WGS) entry which is preliminary data.</text>
</comment>
<keyword evidence="5" id="KW-0249">Electron transport</keyword>
<keyword evidence="2" id="KW-0004">4Fe-4S</keyword>
<keyword evidence="10" id="KW-1185">Reference proteome</keyword>
<dbReference type="EMBL" id="AXZF01000067">
    <property type="protein sequence ID" value="ERT68343.1"/>
    <property type="molecule type" value="Genomic_DNA"/>
</dbReference>
<accession>U7VC28</accession>
<reference evidence="9 10" key="1">
    <citation type="submission" date="2013-08" db="EMBL/GenBank/DDBJ databases">
        <authorList>
            <person name="Weinstock G."/>
            <person name="Sodergren E."/>
            <person name="Wylie T."/>
            <person name="Fulton L."/>
            <person name="Fulton R."/>
            <person name="Fronick C."/>
            <person name="O'Laughlin M."/>
            <person name="Godfrey J."/>
            <person name="Miner T."/>
            <person name="Herter B."/>
            <person name="Appelbaum E."/>
            <person name="Cordes M."/>
            <person name="Lek S."/>
            <person name="Wollam A."/>
            <person name="Pepin K.H."/>
            <person name="Palsikar V.B."/>
            <person name="Mitreva M."/>
            <person name="Wilson R.K."/>
        </authorList>
    </citation>
    <scope>NUCLEOTIDE SEQUENCE [LARGE SCALE GENOMIC DNA]</scope>
    <source>
        <strain evidence="9 10">ATCC BAA-474</strain>
    </source>
</reference>
<dbReference type="eggNOG" id="COG1142">
    <property type="taxonomic scope" value="Bacteria"/>
</dbReference>
<dbReference type="InterPro" id="IPR017900">
    <property type="entry name" value="4Fe4S_Fe_S_CS"/>
</dbReference>
<evidence type="ECO:0000256" key="3">
    <source>
        <dbReference type="ARBA" id="ARBA00022723"/>
    </source>
</evidence>
<dbReference type="STRING" id="1319815.HMPREF0202_01732"/>
<dbReference type="Pfam" id="PF00037">
    <property type="entry name" value="Fer4"/>
    <property type="match status" value="1"/>
</dbReference>
<dbReference type="PATRIC" id="fig|1319815.3.peg.1671"/>
<dbReference type="Gene3D" id="3.30.70.20">
    <property type="match status" value="2"/>
</dbReference>
<gene>
    <name evidence="9" type="ORF">HMPREF0202_01732</name>
</gene>
<evidence type="ECO:0000313" key="9">
    <source>
        <dbReference type="EMBL" id="ERT68343.1"/>
    </source>
</evidence>
<feature type="domain" description="4Fe-4S ferredoxin-type" evidence="8">
    <location>
        <begin position="18"/>
        <end position="47"/>
    </location>
</feature>
<evidence type="ECO:0000256" key="7">
    <source>
        <dbReference type="ARBA" id="ARBA00023014"/>
    </source>
</evidence>
<feature type="domain" description="4Fe-4S ferredoxin-type" evidence="8">
    <location>
        <begin position="87"/>
        <end position="116"/>
    </location>
</feature>
<dbReference type="PANTHER" id="PTHR43177">
    <property type="entry name" value="PROTEIN NRFC"/>
    <property type="match status" value="1"/>
</dbReference>
<sequence>MLQFLLKKSKSKGEIKLKRIKIDRSKCIGCLTCVSACLVSHDSADSRNRVVLSSDFKFSPIFCRNCDLPECVYTCMSGAMRKDSETGYVTYDKNKCASCYMCIMACPYGTLKEDKATKKEIMKCNMCSHDPNGPQCVAKCPMAAITLEEVK</sequence>
<dbReference type="InterPro" id="IPR017896">
    <property type="entry name" value="4Fe4S_Fe-S-bd"/>
</dbReference>
<keyword evidence="4" id="KW-0677">Repeat</keyword>
<dbReference type="GO" id="GO:0051539">
    <property type="term" value="F:4 iron, 4 sulfur cluster binding"/>
    <property type="evidence" value="ECO:0007669"/>
    <property type="project" value="UniProtKB-KW"/>
</dbReference>
<keyword evidence="7" id="KW-0411">Iron-sulfur</keyword>
<dbReference type="InterPro" id="IPR050954">
    <property type="entry name" value="ET_IronSulfur_Cluster-Binding"/>
</dbReference>
<dbReference type="PANTHER" id="PTHR43177:SF5">
    <property type="entry name" value="ANAEROBIC DIMETHYL SULFOXIDE REDUCTASE CHAIN B-RELATED"/>
    <property type="match status" value="1"/>
</dbReference>
<dbReference type="PROSITE" id="PS00198">
    <property type="entry name" value="4FE4S_FER_1"/>
    <property type="match status" value="1"/>
</dbReference>
<evidence type="ECO:0000259" key="8">
    <source>
        <dbReference type="PROSITE" id="PS51379"/>
    </source>
</evidence>
<proteinExistence type="predicted"/>
<evidence type="ECO:0000256" key="1">
    <source>
        <dbReference type="ARBA" id="ARBA00022448"/>
    </source>
</evidence>